<feature type="transmembrane region" description="Helical" evidence="10">
    <location>
        <begin position="97"/>
        <end position="120"/>
    </location>
</feature>
<dbReference type="Proteomes" id="UP001165289">
    <property type="component" value="Unassembled WGS sequence"/>
</dbReference>
<keyword evidence="5" id="KW-0029">Amino-acid transport</keyword>
<evidence type="ECO:0000256" key="6">
    <source>
        <dbReference type="ARBA" id="ARBA00022989"/>
    </source>
</evidence>
<evidence type="ECO:0000256" key="3">
    <source>
        <dbReference type="ARBA" id="ARBA00022448"/>
    </source>
</evidence>
<keyword evidence="6 10" id="KW-1133">Transmembrane helix</keyword>
<keyword evidence="3" id="KW-0813">Transport</keyword>
<keyword evidence="12" id="KW-1185">Reference proteome</keyword>
<keyword evidence="7 10" id="KW-0496">Mitochondrion</keyword>
<reference evidence="11 12" key="1">
    <citation type="journal article" date="2023" name="BMC Biol.">
        <title>The compact genome of the sponge Oopsacas minuta (Hexactinellida) is lacking key metazoan core genes.</title>
        <authorList>
            <person name="Santini S."/>
            <person name="Schenkelaars Q."/>
            <person name="Jourda C."/>
            <person name="Duchesne M."/>
            <person name="Belahbib H."/>
            <person name="Rocher C."/>
            <person name="Selva M."/>
            <person name="Riesgo A."/>
            <person name="Vervoort M."/>
            <person name="Leys S.P."/>
            <person name="Kodjabachian L."/>
            <person name="Le Bivic A."/>
            <person name="Borchiellini C."/>
            <person name="Claverie J.M."/>
            <person name="Renard E."/>
        </authorList>
    </citation>
    <scope>NUCLEOTIDE SEQUENCE [LARGE SCALE GENOMIC DNA]</scope>
    <source>
        <strain evidence="11">SPO-2</strain>
    </source>
</reference>
<dbReference type="Pfam" id="PF03820">
    <property type="entry name" value="SFXNs"/>
    <property type="match status" value="1"/>
</dbReference>
<comment type="catalytic activity">
    <reaction evidence="9">
        <text>L-serine(in) = L-serine(out)</text>
        <dbReference type="Rhea" id="RHEA:35031"/>
        <dbReference type="ChEBI" id="CHEBI:33384"/>
    </reaction>
</comment>
<keyword evidence="4 10" id="KW-0812">Transmembrane</keyword>
<accession>A0AAV7JMP1</accession>
<dbReference type="GO" id="GO:0005743">
    <property type="term" value="C:mitochondrial inner membrane"/>
    <property type="evidence" value="ECO:0007669"/>
    <property type="project" value="TreeGrafter"/>
</dbReference>
<comment type="subcellular location">
    <subcellularLocation>
        <location evidence="1 10">Mitochondrion membrane</location>
        <topology evidence="1 10">Multi-pass membrane protein</topology>
    </subcellularLocation>
</comment>
<organism evidence="11 12">
    <name type="scientific">Oopsacas minuta</name>
    <dbReference type="NCBI Taxonomy" id="111878"/>
    <lineage>
        <taxon>Eukaryota</taxon>
        <taxon>Metazoa</taxon>
        <taxon>Porifera</taxon>
        <taxon>Hexactinellida</taxon>
        <taxon>Hexasterophora</taxon>
        <taxon>Lyssacinosida</taxon>
        <taxon>Leucopsacidae</taxon>
        <taxon>Oopsacas</taxon>
    </lineage>
</organism>
<evidence type="ECO:0000256" key="1">
    <source>
        <dbReference type="ARBA" id="ARBA00004225"/>
    </source>
</evidence>
<evidence type="ECO:0000256" key="9">
    <source>
        <dbReference type="ARBA" id="ARBA00036416"/>
    </source>
</evidence>
<gene>
    <name evidence="11" type="ORF">LOD99_6578</name>
</gene>
<comment type="similarity">
    <text evidence="2 10">Belongs to the sideroflexin family.</text>
</comment>
<feature type="transmembrane region" description="Helical" evidence="10">
    <location>
        <begin position="261"/>
        <end position="280"/>
    </location>
</feature>
<evidence type="ECO:0000256" key="7">
    <source>
        <dbReference type="ARBA" id="ARBA00023128"/>
    </source>
</evidence>
<dbReference type="GO" id="GO:0015075">
    <property type="term" value="F:monoatomic ion transmembrane transporter activity"/>
    <property type="evidence" value="ECO:0007669"/>
    <property type="project" value="InterPro"/>
</dbReference>
<protein>
    <recommendedName>
        <fullName evidence="10">Sidoreflexin</fullName>
    </recommendedName>
</protein>
<dbReference type="PANTHER" id="PTHR11153">
    <property type="entry name" value="SIDEROFLEXIN"/>
    <property type="match status" value="1"/>
</dbReference>
<feature type="transmembrane region" description="Helical" evidence="10">
    <location>
        <begin position="144"/>
        <end position="162"/>
    </location>
</feature>
<dbReference type="PANTHER" id="PTHR11153:SF20">
    <property type="entry name" value="SIDEROFLEXIN-3"/>
    <property type="match status" value="1"/>
</dbReference>
<dbReference type="GO" id="GO:0140300">
    <property type="term" value="P:serine import into mitochondrion"/>
    <property type="evidence" value="ECO:0007669"/>
    <property type="project" value="TreeGrafter"/>
</dbReference>
<evidence type="ECO:0000256" key="5">
    <source>
        <dbReference type="ARBA" id="ARBA00022970"/>
    </source>
</evidence>
<dbReference type="AlphaFoldDB" id="A0AAV7JMP1"/>
<evidence type="ECO:0000256" key="8">
    <source>
        <dbReference type="ARBA" id="ARBA00023136"/>
    </source>
</evidence>
<name>A0AAV7JMP1_9METZ</name>
<proteinExistence type="inferred from homology"/>
<comment type="caution">
    <text evidence="11">The sequence shown here is derived from an EMBL/GenBank/DDBJ whole genome shotgun (WGS) entry which is preliminary data.</text>
</comment>
<evidence type="ECO:0000256" key="4">
    <source>
        <dbReference type="ARBA" id="ARBA00022692"/>
    </source>
</evidence>
<sequence>MEVIDITQPRWKQNTFLGRFKHFTELTHPKHMFHSSNRLNKADKIISGYKSGEDNSLQKLSIKEQWRIKYIYDSAFHPDTGDKMLLPFRMCAQIPSAILIVSGILTYHHTLSGVLFWQWFNQSYCATLNFTNRNATSKVTNKHILMAYTSATTGAVAVSVLLNRMVTTTHSLSGRLVPFLAITMANAINIPLMRQNELKDGVTVSTEGGESCGSSRRAAAVGIFQTLLGRLVFAGPSFIFSPIIYTRLIRHFPILHASKSLSIIIQGLLTGLLYIPSIPLGCSLFPQRSHLSVNSLEHNVKQCVQRKHPNAKYVYFNKGL</sequence>
<dbReference type="EMBL" id="JAKMXF010000318">
    <property type="protein sequence ID" value="KAI6649789.1"/>
    <property type="molecule type" value="Genomic_DNA"/>
</dbReference>
<evidence type="ECO:0000256" key="2">
    <source>
        <dbReference type="ARBA" id="ARBA00005974"/>
    </source>
</evidence>
<evidence type="ECO:0000256" key="10">
    <source>
        <dbReference type="RuleBase" id="RU362000"/>
    </source>
</evidence>
<dbReference type="InterPro" id="IPR004686">
    <property type="entry name" value="Mtc"/>
</dbReference>
<keyword evidence="8 10" id="KW-0472">Membrane</keyword>
<evidence type="ECO:0000313" key="11">
    <source>
        <dbReference type="EMBL" id="KAI6649789.1"/>
    </source>
</evidence>
<dbReference type="NCBIfam" id="TIGR00798">
    <property type="entry name" value="mtc"/>
    <property type="match status" value="1"/>
</dbReference>
<evidence type="ECO:0000313" key="12">
    <source>
        <dbReference type="Proteomes" id="UP001165289"/>
    </source>
</evidence>
<feature type="transmembrane region" description="Helical" evidence="10">
    <location>
        <begin position="227"/>
        <end position="249"/>
    </location>
</feature>